<keyword evidence="7 10" id="KW-0472">Membrane</keyword>
<dbReference type="Pfam" id="PF00593">
    <property type="entry name" value="TonB_dep_Rec_b-barrel"/>
    <property type="match status" value="1"/>
</dbReference>
<evidence type="ECO:0000256" key="8">
    <source>
        <dbReference type="ARBA" id="ARBA00023170"/>
    </source>
</evidence>
<dbReference type="Gene3D" id="2.40.170.20">
    <property type="entry name" value="TonB-dependent receptor, beta-barrel domain"/>
    <property type="match status" value="1"/>
</dbReference>
<evidence type="ECO:0000256" key="9">
    <source>
        <dbReference type="ARBA" id="ARBA00023237"/>
    </source>
</evidence>
<dbReference type="PROSITE" id="PS52016">
    <property type="entry name" value="TONB_DEPENDENT_REC_3"/>
    <property type="match status" value="1"/>
</dbReference>
<keyword evidence="13" id="KW-1185">Reference proteome</keyword>
<evidence type="ECO:0000256" key="5">
    <source>
        <dbReference type="ARBA" id="ARBA00022729"/>
    </source>
</evidence>
<feature type="non-terminal residue" evidence="12">
    <location>
        <position position="1"/>
    </location>
</feature>
<comment type="caution">
    <text evidence="12">The sequence shown here is derived from an EMBL/GenBank/DDBJ whole genome shotgun (WGS) entry which is preliminary data.</text>
</comment>
<evidence type="ECO:0000256" key="6">
    <source>
        <dbReference type="ARBA" id="ARBA00023077"/>
    </source>
</evidence>
<sequence>DYEPQATSIRGMGRSLYIVDAGGDKDNSDLESLNLWTRLGFQFTEDAELYASLYRFDMERGRPFSDSHNKRFYESATSAAFTTFGRYDKYEDTGIDLGGKVRVSDWITFRGLAFYHKHTDEYVSYEDWTMTTPLAVSTWDDDSHGASFFTDMDLNRFGTLSLTAQYREDKHRQRGDEHFPWSDSESDISTFAAENTVTFGQITAVAGISYSYFDAEKIDNASGYNTETLDPMIGITWVGESGVELFGSIAKKTRFPTFSDMETDGVIFILDPEKNVNYTIGAKYRLFGKSMVSLSGFYNDVTDRIAESQDAAGNDIMTNLDEVEIYGVEFTSGTDITDRLSTRLDYVYTHARNVSAIRANQYIEDVPEHQGIADISYRIPVVEAVLNVRGNLKLNNVVNDEDGYMEDSFVIDLSLIKEFDKGYSLSAYVYNLFDEDYYEGTGMASNGLSFKVLAQYNF</sequence>
<accession>A0ABS3AYK5</accession>
<keyword evidence="2 10" id="KW-0813">Transport</keyword>
<dbReference type="PANTHER" id="PTHR30069">
    <property type="entry name" value="TONB-DEPENDENT OUTER MEMBRANE RECEPTOR"/>
    <property type="match status" value="1"/>
</dbReference>
<protein>
    <submittedName>
        <fullName evidence="12">TonB-dependent receptor</fullName>
    </submittedName>
</protein>
<reference evidence="12 13" key="1">
    <citation type="submission" date="2021-02" db="EMBL/GenBank/DDBJ databases">
        <title>Activity-based single-cell genomes from oceanic crustal fluid captures similar information to metagenomic and metatranscriptomic surveys with orders of magnitude less sampling.</title>
        <authorList>
            <person name="D'Angelo T.S."/>
            <person name="Orcutt B.N."/>
        </authorList>
    </citation>
    <scope>NUCLEOTIDE SEQUENCE [LARGE SCALE GENOMIC DNA]</scope>
    <source>
        <strain evidence="12">AH-315-G02</strain>
    </source>
</reference>
<keyword evidence="5" id="KW-0732">Signal</keyword>
<feature type="domain" description="TonB-dependent receptor-like beta-barrel" evidence="11">
    <location>
        <begin position="61"/>
        <end position="432"/>
    </location>
</feature>
<comment type="subcellular location">
    <subcellularLocation>
        <location evidence="1 10">Cell outer membrane</location>
        <topology evidence="1 10">Multi-pass membrane protein</topology>
    </subcellularLocation>
</comment>
<evidence type="ECO:0000256" key="2">
    <source>
        <dbReference type="ARBA" id="ARBA00022448"/>
    </source>
</evidence>
<dbReference type="InterPro" id="IPR039426">
    <property type="entry name" value="TonB-dep_rcpt-like"/>
</dbReference>
<keyword evidence="4 10" id="KW-0812">Transmembrane</keyword>
<evidence type="ECO:0000313" key="12">
    <source>
        <dbReference type="EMBL" id="MBN4068957.1"/>
    </source>
</evidence>
<dbReference type="InterPro" id="IPR000531">
    <property type="entry name" value="Beta-barrel_TonB"/>
</dbReference>
<name>A0ABS3AYK5_9BACT</name>
<dbReference type="PANTHER" id="PTHR30069:SF29">
    <property type="entry name" value="HEMOGLOBIN AND HEMOGLOBIN-HAPTOGLOBIN-BINDING PROTEIN 1-RELATED"/>
    <property type="match status" value="1"/>
</dbReference>
<comment type="similarity">
    <text evidence="10">Belongs to the TonB-dependent receptor family.</text>
</comment>
<gene>
    <name evidence="12" type="ORF">JYU06_05500</name>
</gene>
<evidence type="ECO:0000256" key="10">
    <source>
        <dbReference type="PROSITE-ProRule" id="PRU01360"/>
    </source>
</evidence>
<dbReference type="InterPro" id="IPR036942">
    <property type="entry name" value="Beta-barrel_TonB_sf"/>
</dbReference>
<keyword evidence="9 10" id="KW-0998">Cell outer membrane</keyword>
<evidence type="ECO:0000256" key="3">
    <source>
        <dbReference type="ARBA" id="ARBA00022452"/>
    </source>
</evidence>
<evidence type="ECO:0000256" key="4">
    <source>
        <dbReference type="ARBA" id="ARBA00022692"/>
    </source>
</evidence>
<dbReference type="Proteomes" id="UP000717534">
    <property type="component" value="Unassembled WGS sequence"/>
</dbReference>
<dbReference type="SUPFAM" id="SSF56935">
    <property type="entry name" value="Porins"/>
    <property type="match status" value="1"/>
</dbReference>
<evidence type="ECO:0000259" key="11">
    <source>
        <dbReference type="Pfam" id="PF00593"/>
    </source>
</evidence>
<keyword evidence="6" id="KW-0798">TonB box</keyword>
<keyword evidence="3 10" id="KW-1134">Transmembrane beta strand</keyword>
<organism evidence="12 13">
    <name type="scientific">Desulfotalea psychrophila</name>
    <dbReference type="NCBI Taxonomy" id="84980"/>
    <lineage>
        <taxon>Bacteria</taxon>
        <taxon>Pseudomonadati</taxon>
        <taxon>Thermodesulfobacteriota</taxon>
        <taxon>Desulfobulbia</taxon>
        <taxon>Desulfobulbales</taxon>
        <taxon>Desulfocapsaceae</taxon>
        <taxon>Desulfotalea</taxon>
    </lineage>
</organism>
<keyword evidence="8 12" id="KW-0675">Receptor</keyword>
<proteinExistence type="inferred from homology"/>
<dbReference type="EMBL" id="JAFITO010000092">
    <property type="protein sequence ID" value="MBN4068957.1"/>
    <property type="molecule type" value="Genomic_DNA"/>
</dbReference>
<evidence type="ECO:0000256" key="1">
    <source>
        <dbReference type="ARBA" id="ARBA00004571"/>
    </source>
</evidence>
<evidence type="ECO:0000313" key="13">
    <source>
        <dbReference type="Proteomes" id="UP000717534"/>
    </source>
</evidence>
<evidence type="ECO:0000256" key="7">
    <source>
        <dbReference type="ARBA" id="ARBA00023136"/>
    </source>
</evidence>